<gene>
    <name evidence="2" type="ORF">GCM10008967_17480</name>
</gene>
<name>A0ABP3FX31_9BACI</name>
<dbReference type="GO" id="GO:0016787">
    <property type="term" value="F:hydrolase activity"/>
    <property type="evidence" value="ECO:0007669"/>
    <property type="project" value="UniProtKB-KW"/>
</dbReference>
<evidence type="ECO:0000313" key="2">
    <source>
        <dbReference type="EMBL" id="GAA0327481.1"/>
    </source>
</evidence>
<comment type="caution">
    <text evidence="2">The sequence shown here is derived from an EMBL/GenBank/DDBJ whole genome shotgun (WGS) entry which is preliminary data.</text>
</comment>
<sequence>MEYPLALEVEGLTLRGIAHKPEIRGKSHFPVVILFHGFTGNKLESNLMFVQFARELNKHGIGAVRFDFSGSGESDGYFADMTFSKEVCEGEHILAFTETLDWVDTNQIMLNGFSMGGAVAALVAGKSPNKIKKLCLWSPAGNMNEKAELYFSQFRQLPNGNVDIGGFELGRGFLEDLKGRNLYEGITSYQNQVIIIHGGDDQVVPPLIGEKYLEAYKENDVKFHVIEGANHTYAAVGWKAELFKRSIDFLAE</sequence>
<dbReference type="RefSeq" id="WP_343798257.1">
    <property type="nucleotide sequence ID" value="NZ_BAAADJ010000018.1"/>
</dbReference>
<keyword evidence="2" id="KW-0378">Hydrolase</keyword>
<accession>A0ABP3FX31</accession>
<dbReference type="EMBL" id="BAAADJ010000018">
    <property type="protein sequence ID" value="GAA0327481.1"/>
    <property type="molecule type" value="Genomic_DNA"/>
</dbReference>
<proteinExistence type="predicted"/>
<dbReference type="Gene3D" id="3.40.50.1820">
    <property type="entry name" value="alpha/beta hydrolase"/>
    <property type="match status" value="1"/>
</dbReference>
<dbReference type="InterPro" id="IPR050261">
    <property type="entry name" value="FrsA_esterase"/>
</dbReference>
<dbReference type="PANTHER" id="PTHR22946">
    <property type="entry name" value="DIENELACTONE HYDROLASE DOMAIN-CONTAINING PROTEIN-RELATED"/>
    <property type="match status" value="1"/>
</dbReference>
<reference evidence="3" key="1">
    <citation type="journal article" date="2019" name="Int. J. Syst. Evol. Microbiol.">
        <title>The Global Catalogue of Microorganisms (GCM) 10K type strain sequencing project: providing services to taxonomists for standard genome sequencing and annotation.</title>
        <authorList>
            <consortium name="The Broad Institute Genomics Platform"/>
            <consortium name="The Broad Institute Genome Sequencing Center for Infectious Disease"/>
            <person name="Wu L."/>
            <person name="Ma J."/>
        </authorList>
    </citation>
    <scope>NUCLEOTIDE SEQUENCE [LARGE SCALE GENOMIC DNA]</scope>
    <source>
        <strain evidence="3">JCM 9731</strain>
    </source>
</reference>
<evidence type="ECO:0000259" key="1">
    <source>
        <dbReference type="Pfam" id="PF12146"/>
    </source>
</evidence>
<feature type="domain" description="Serine aminopeptidase S33" evidence="1">
    <location>
        <begin position="30"/>
        <end position="149"/>
    </location>
</feature>
<dbReference type="InterPro" id="IPR029058">
    <property type="entry name" value="AB_hydrolase_fold"/>
</dbReference>
<evidence type="ECO:0000313" key="3">
    <source>
        <dbReference type="Proteomes" id="UP001500782"/>
    </source>
</evidence>
<protein>
    <submittedName>
        <fullName evidence="2">Alpha/beta hydrolase</fullName>
    </submittedName>
</protein>
<dbReference type="Proteomes" id="UP001500782">
    <property type="component" value="Unassembled WGS sequence"/>
</dbReference>
<dbReference type="SUPFAM" id="SSF53474">
    <property type="entry name" value="alpha/beta-Hydrolases"/>
    <property type="match status" value="1"/>
</dbReference>
<dbReference type="InterPro" id="IPR022742">
    <property type="entry name" value="Hydrolase_4"/>
</dbReference>
<keyword evidence="3" id="KW-1185">Reference proteome</keyword>
<organism evidence="2 3">
    <name type="scientific">Bacillus carboniphilus</name>
    <dbReference type="NCBI Taxonomy" id="86663"/>
    <lineage>
        <taxon>Bacteria</taxon>
        <taxon>Bacillati</taxon>
        <taxon>Bacillota</taxon>
        <taxon>Bacilli</taxon>
        <taxon>Bacillales</taxon>
        <taxon>Bacillaceae</taxon>
        <taxon>Bacillus</taxon>
    </lineage>
</organism>
<dbReference type="Pfam" id="PF12146">
    <property type="entry name" value="Hydrolase_4"/>
    <property type="match status" value="1"/>
</dbReference>